<organism evidence="1 2">
    <name type="scientific">Sphingomonas cremea</name>
    <dbReference type="NCBI Taxonomy" id="2904799"/>
    <lineage>
        <taxon>Bacteria</taxon>
        <taxon>Pseudomonadati</taxon>
        <taxon>Pseudomonadota</taxon>
        <taxon>Alphaproteobacteria</taxon>
        <taxon>Sphingomonadales</taxon>
        <taxon>Sphingomonadaceae</taxon>
        <taxon>Sphingomonas</taxon>
    </lineage>
</organism>
<dbReference type="EMBL" id="JAKFGM010000001">
    <property type="protein sequence ID" value="MCF2513649.1"/>
    <property type="molecule type" value="Genomic_DNA"/>
</dbReference>
<evidence type="ECO:0000313" key="1">
    <source>
        <dbReference type="EMBL" id="MCF2513649.1"/>
    </source>
</evidence>
<gene>
    <name evidence="1" type="ORF">LVY65_01015</name>
</gene>
<evidence type="ECO:0008006" key="3">
    <source>
        <dbReference type="Google" id="ProtNLM"/>
    </source>
</evidence>
<evidence type="ECO:0000313" key="2">
    <source>
        <dbReference type="Proteomes" id="UP001139410"/>
    </source>
</evidence>
<keyword evidence="2" id="KW-1185">Reference proteome</keyword>
<reference evidence="1" key="1">
    <citation type="submission" date="2022-01" db="EMBL/GenBank/DDBJ databases">
        <authorList>
            <person name="Jo J.-H."/>
            <person name="Im W.-T."/>
        </authorList>
    </citation>
    <scope>NUCLEOTIDE SEQUENCE</scope>
    <source>
        <strain evidence="1">G124</strain>
    </source>
</reference>
<sequence>MSLIVLASFLAAQAAKPNPPAVSDERAAVMAAVDRVFAAINSNDAAAFKEMMVPEGTNVSVRYQPDGSATLRVKTNLQEIAEAATEKRRFTEKYWDPTLLIHNGVAMFWAPYSFDIDGKRSHCGIDQFDFVKIDGQWKLANSMWTVEPDGCPKQ</sequence>
<dbReference type="InterPro" id="IPR032710">
    <property type="entry name" value="NTF2-like_dom_sf"/>
</dbReference>
<dbReference type="Gene3D" id="3.10.450.50">
    <property type="match status" value="1"/>
</dbReference>
<comment type="caution">
    <text evidence="1">The sequence shown here is derived from an EMBL/GenBank/DDBJ whole genome shotgun (WGS) entry which is preliminary data.</text>
</comment>
<dbReference type="AlphaFoldDB" id="A0A9X1QLM8"/>
<name>A0A9X1QLM8_9SPHN</name>
<protein>
    <recommendedName>
        <fullName evidence="3">Nuclear transport factor 2 family protein</fullName>
    </recommendedName>
</protein>
<proteinExistence type="predicted"/>
<dbReference type="RefSeq" id="WP_235066153.1">
    <property type="nucleotide sequence ID" value="NZ_JAKFGM010000001.1"/>
</dbReference>
<dbReference type="Proteomes" id="UP001139410">
    <property type="component" value="Unassembled WGS sequence"/>
</dbReference>
<dbReference type="SUPFAM" id="SSF54427">
    <property type="entry name" value="NTF2-like"/>
    <property type="match status" value="1"/>
</dbReference>
<accession>A0A9X1QLM8</accession>